<feature type="compositionally biased region" description="Basic and acidic residues" evidence="1">
    <location>
        <begin position="308"/>
        <end position="324"/>
    </location>
</feature>
<feature type="compositionally biased region" description="Basic and acidic residues" evidence="1">
    <location>
        <begin position="145"/>
        <end position="179"/>
    </location>
</feature>
<dbReference type="Pfam" id="PF26118">
    <property type="entry name" value="DUF8035"/>
    <property type="match status" value="1"/>
</dbReference>
<feature type="domain" description="DUF8035" evidence="2">
    <location>
        <begin position="471"/>
        <end position="524"/>
    </location>
</feature>
<evidence type="ECO:0000313" key="3">
    <source>
        <dbReference type="EMBL" id="PLN78028.1"/>
    </source>
</evidence>
<feature type="compositionally biased region" description="Basic and acidic residues" evidence="1">
    <location>
        <begin position="559"/>
        <end position="580"/>
    </location>
</feature>
<proteinExistence type="predicted"/>
<feature type="region of interest" description="Disordered" evidence="1">
    <location>
        <begin position="535"/>
        <end position="587"/>
    </location>
</feature>
<feature type="region of interest" description="Disordered" evidence="1">
    <location>
        <begin position="414"/>
        <end position="439"/>
    </location>
</feature>
<feature type="compositionally biased region" description="Basic residues" evidence="1">
    <location>
        <begin position="195"/>
        <end position="204"/>
    </location>
</feature>
<name>A0A2J5HLM6_9EURO</name>
<dbReference type="InterPro" id="IPR058348">
    <property type="entry name" value="DUF8035"/>
</dbReference>
<feature type="compositionally biased region" description="Basic and acidic residues" evidence="1">
    <location>
        <begin position="104"/>
        <end position="119"/>
    </location>
</feature>
<feature type="compositionally biased region" description="Acidic residues" evidence="1">
    <location>
        <begin position="215"/>
        <end position="226"/>
    </location>
</feature>
<feature type="compositionally biased region" description="Pro residues" evidence="1">
    <location>
        <begin position="32"/>
        <end position="56"/>
    </location>
</feature>
<feature type="compositionally biased region" description="Basic and acidic residues" evidence="1">
    <location>
        <begin position="387"/>
        <end position="401"/>
    </location>
</feature>
<keyword evidence="4" id="KW-1185">Reference proteome</keyword>
<organism evidence="3 4">
    <name type="scientific">Aspergillus taichungensis</name>
    <dbReference type="NCBI Taxonomy" id="482145"/>
    <lineage>
        <taxon>Eukaryota</taxon>
        <taxon>Fungi</taxon>
        <taxon>Dikarya</taxon>
        <taxon>Ascomycota</taxon>
        <taxon>Pezizomycotina</taxon>
        <taxon>Eurotiomycetes</taxon>
        <taxon>Eurotiomycetidae</taxon>
        <taxon>Eurotiales</taxon>
        <taxon>Aspergillaceae</taxon>
        <taxon>Aspergillus</taxon>
        <taxon>Aspergillus subgen. Circumdati</taxon>
    </lineage>
</organism>
<reference evidence="4" key="1">
    <citation type="submission" date="2017-12" db="EMBL/GenBank/DDBJ databases">
        <authorList>
            <consortium name="DOE Joint Genome Institute"/>
            <person name="Mondo S.J."/>
            <person name="Kjaerbolling I."/>
            <person name="Vesth T.C."/>
            <person name="Frisvad J.C."/>
            <person name="Nybo J.L."/>
            <person name="Theobald S."/>
            <person name="Kuo A."/>
            <person name="Bowyer P."/>
            <person name="Matsuda Y."/>
            <person name="Lyhne E.K."/>
            <person name="Kogle M.E."/>
            <person name="Clum A."/>
            <person name="Lipzen A."/>
            <person name="Salamov A."/>
            <person name="Ngan C.Y."/>
            <person name="Daum C."/>
            <person name="Chiniquy J."/>
            <person name="Barry K."/>
            <person name="LaButti K."/>
            <person name="Haridas S."/>
            <person name="Simmons B.A."/>
            <person name="Magnuson J.K."/>
            <person name="Mortensen U.H."/>
            <person name="Larsen T.O."/>
            <person name="Grigoriev I.V."/>
            <person name="Baker S.E."/>
            <person name="Andersen M.R."/>
            <person name="Nordberg H.P."/>
            <person name="Cantor M.N."/>
            <person name="Hua S.X."/>
        </authorList>
    </citation>
    <scope>NUCLEOTIDE SEQUENCE [LARGE SCALE GENOMIC DNA]</scope>
    <source>
        <strain evidence="4">IBT 19404</strain>
    </source>
</reference>
<dbReference type="Proteomes" id="UP000235023">
    <property type="component" value="Unassembled WGS sequence"/>
</dbReference>
<evidence type="ECO:0000313" key="4">
    <source>
        <dbReference type="Proteomes" id="UP000235023"/>
    </source>
</evidence>
<sequence length="587" mass="68209">MPRRPRPRDYDDEIYANDHSQYYRRPAREQQPLPPPPPPLPIGDDPPIPYRAPSPPMIDKFERMRMREHPRRDRDEIDLSPRSVEREPIYRRRGRGKPKPPVFDSEHESIFEYDTDKKYPGQFPESEAEGDLVPVGRRRSLPPREVLRDHPKTHEFIRRSKSQRKGEKLKRLEFERGEPRPLSGGGRGEEYRRERNSRHSRPPSRLRPASGYQTDMEDDEDDDDDVVIPGKGGRGSSGKEELEELSIHGDESSPESEDSATLARVPPRSRDPGVRQRHGRHGYEMPRPPRVPSPEVSFEEQRLHRRETRGMTPREETIPEDRIKNGPPMPVPIPMHRVSPEHLGPGKGEYPVVDHRLLEATKAISSDASEDESDSGEENGLIKSFYQHHDPEPSRPISPRKDAIDGWAIVNAGPKPMHTLREPDPFPEPRFARDSRQKVALEDKNAPGTEIDGGRGKIGRRYVGLKDKKDNLWTEITKDLVVKEAIERIGYEYEETSSSYYIFSYLQYDDVSALVEMSEDIRQARRRRIQEIHRERASMAEKPSQPMLDKPLSPAPRFRPREERRMRERDMRDMIDENRRPPRSGRK</sequence>
<dbReference type="EMBL" id="KZ559584">
    <property type="protein sequence ID" value="PLN78028.1"/>
    <property type="molecule type" value="Genomic_DNA"/>
</dbReference>
<feature type="compositionally biased region" description="Basic and acidic residues" evidence="1">
    <location>
        <begin position="430"/>
        <end position="439"/>
    </location>
</feature>
<feature type="compositionally biased region" description="Basic and acidic residues" evidence="1">
    <location>
        <begin position="59"/>
        <end position="90"/>
    </location>
</feature>
<evidence type="ECO:0000259" key="2">
    <source>
        <dbReference type="Pfam" id="PF26118"/>
    </source>
</evidence>
<protein>
    <recommendedName>
        <fullName evidence="2">DUF8035 domain-containing protein</fullName>
    </recommendedName>
</protein>
<feature type="compositionally biased region" description="Basic and acidic residues" evidence="1">
    <location>
        <begin position="237"/>
        <end position="251"/>
    </location>
</feature>
<dbReference type="AlphaFoldDB" id="A0A2J5HLM6"/>
<feature type="compositionally biased region" description="Acidic residues" evidence="1">
    <location>
        <begin position="368"/>
        <end position="377"/>
    </location>
</feature>
<dbReference type="OrthoDB" id="5410752at2759"/>
<gene>
    <name evidence="3" type="ORF">BDW42DRAFT_148274</name>
</gene>
<evidence type="ECO:0000256" key="1">
    <source>
        <dbReference type="SAM" id="MobiDB-lite"/>
    </source>
</evidence>
<accession>A0A2J5HLM6</accession>
<feature type="region of interest" description="Disordered" evidence="1">
    <location>
        <begin position="1"/>
        <end position="401"/>
    </location>
</feature>